<dbReference type="OrthoDB" id="9790239at2"/>
<keyword evidence="2" id="KW-1133">Transmembrane helix</keyword>
<evidence type="ECO:0000313" key="4">
    <source>
        <dbReference type="EMBL" id="OOM82202.1"/>
    </source>
</evidence>
<reference evidence="4 5" key="1">
    <citation type="submission" date="2016-05" db="EMBL/GenBank/DDBJ databases">
        <title>Microbial solvent formation.</title>
        <authorList>
            <person name="Poehlein A."/>
            <person name="Montoya Solano J.D."/>
            <person name="Flitsch S."/>
            <person name="Krabben P."/>
            <person name="Duerre P."/>
            <person name="Daniel R."/>
        </authorList>
    </citation>
    <scope>NUCLEOTIDE SEQUENCE [LARGE SCALE GENOMIC DNA]</scope>
    <source>
        <strain evidence="4 5">DSM 2619</strain>
    </source>
</reference>
<dbReference type="Pfam" id="PF12836">
    <property type="entry name" value="HHH_3"/>
    <property type="match status" value="1"/>
</dbReference>
<keyword evidence="2" id="KW-0812">Transmembrane</keyword>
<dbReference type="Pfam" id="PF10531">
    <property type="entry name" value="SLBB"/>
    <property type="match status" value="1"/>
</dbReference>
<dbReference type="GO" id="GO:0003677">
    <property type="term" value="F:DNA binding"/>
    <property type="evidence" value="ECO:0007669"/>
    <property type="project" value="InterPro"/>
</dbReference>
<organism evidence="4 5">
    <name type="scientific">Clostridium puniceum</name>
    <dbReference type="NCBI Taxonomy" id="29367"/>
    <lineage>
        <taxon>Bacteria</taxon>
        <taxon>Bacillati</taxon>
        <taxon>Bacillota</taxon>
        <taxon>Clostridia</taxon>
        <taxon>Eubacteriales</taxon>
        <taxon>Clostridiaceae</taxon>
        <taxon>Clostridium</taxon>
    </lineage>
</organism>
<gene>
    <name evidence="4" type="primary">comEA</name>
    <name evidence="4" type="ORF">CLPUN_03410</name>
</gene>
<dbReference type="GO" id="GO:0006281">
    <property type="term" value="P:DNA repair"/>
    <property type="evidence" value="ECO:0007669"/>
    <property type="project" value="InterPro"/>
</dbReference>
<dbReference type="SMART" id="SM00278">
    <property type="entry name" value="HhH1"/>
    <property type="match status" value="2"/>
</dbReference>
<dbReference type="InterPro" id="IPR019554">
    <property type="entry name" value="Soluble_ligand-bd"/>
</dbReference>
<feature type="compositionally biased region" description="Low complexity" evidence="1">
    <location>
        <begin position="55"/>
        <end position="74"/>
    </location>
</feature>
<accession>A0A1S8TXB2</accession>
<evidence type="ECO:0000256" key="1">
    <source>
        <dbReference type="SAM" id="MobiDB-lite"/>
    </source>
</evidence>
<dbReference type="SUPFAM" id="SSF47781">
    <property type="entry name" value="RuvA domain 2-like"/>
    <property type="match status" value="1"/>
</dbReference>
<dbReference type="AlphaFoldDB" id="A0A1S8TXB2"/>
<evidence type="ECO:0000259" key="3">
    <source>
        <dbReference type="SMART" id="SM00278"/>
    </source>
</evidence>
<keyword evidence="2" id="KW-0472">Membrane</keyword>
<evidence type="ECO:0000313" key="5">
    <source>
        <dbReference type="Proteomes" id="UP000190890"/>
    </source>
</evidence>
<dbReference type="Gene3D" id="1.10.150.310">
    <property type="entry name" value="Tex RuvX-like domain-like"/>
    <property type="match status" value="1"/>
</dbReference>
<dbReference type="PANTHER" id="PTHR21180:SF32">
    <property type="entry name" value="ENDONUCLEASE_EXONUCLEASE_PHOSPHATASE FAMILY DOMAIN-CONTAINING PROTEIN 1"/>
    <property type="match status" value="1"/>
</dbReference>
<proteinExistence type="predicted"/>
<dbReference type="InterPro" id="IPR010994">
    <property type="entry name" value="RuvA_2-like"/>
</dbReference>
<keyword evidence="5" id="KW-1185">Reference proteome</keyword>
<dbReference type="RefSeq" id="WP_077845652.1">
    <property type="nucleotide sequence ID" value="NZ_LZZM01000022.1"/>
</dbReference>
<dbReference type="GO" id="GO:0015628">
    <property type="term" value="P:protein secretion by the type II secretion system"/>
    <property type="evidence" value="ECO:0007669"/>
    <property type="project" value="TreeGrafter"/>
</dbReference>
<protein>
    <submittedName>
        <fullName evidence="4">ComE operon protein 1</fullName>
    </submittedName>
</protein>
<dbReference type="PANTHER" id="PTHR21180">
    <property type="entry name" value="ENDONUCLEASE/EXONUCLEASE/PHOSPHATASE FAMILY DOMAIN-CONTAINING PROTEIN 1"/>
    <property type="match status" value="1"/>
</dbReference>
<dbReference type="STRING" id="29367.CLPUN_03410"/>
<feature type="transmembrane region" description="Helical" evidence="2">
    <location>
        <begin position="12"/>
        <end position="30"/>
    </location>
</feature>
<dbReference type="EMBL" id="LZZM01000022">
    <property type="protein sequence ID" value="OOM82202.1"/>
    <property type="molecule type" value="Genomic_DNA"/>
</dbReference>
<dbReference type="Proteomes" id="UP000190890">
    <property type="component" value="Unassembled WGS sequence"/>
</dbReference>
<feature type="domain" description="Helix-hairpin-helix DNA-binding motif class 1" evidence="3">
    <location>
        <begin position="192"/>
        <end position="211"/>
    </location>
</feature>
<comment type="caution">
    <text evidence="4">The sequence shown here is derived from an EMBL/GenBank/DDBJ whole genome shotgun (WGS) entry which is preliminary data.</text>
</comment>
<dbReference type="GO" id="GO:0015627">
    <property type="term" value="C:type II protein secretion system complex"/>
    <property type="evidence" value="ECO:0007669"/>
    <property type="project" value="TreeGrafter"/>
</dbReference>
<dbReference type="InterPro" id="IPR003583">
    <property type="entry name" value="Hlx-hairpin-Hlx_DNA-bd_motif"/>
</dbReference>
<evidence type="ECO:0000256" key="2">
    <source>
        <dbReference type="SAM" id="Phobius"/>
    </source>
</evidence>
<feature type="domain" description="Helix-hairpin-helix DNA-binding motif class 1" evidence="3">
    <location>
        <begin position="222"/>
        <end position="241"/>
    </location>
</feature>
<feature type="region of interest" description="Disordered" evidence="1">
    <location>
        <begin position="55"/>
        <end position="78"/>
    </location>
</feature>
<dbReference type="InterPro" id="IPR051675">
    <property type="entry name" value="Endo/Exo/Phosphatase_dom_1"/>
</dbReference>
<sequence>MIQEFLKDKKKVGILIILSIVLISFGFLYVKSGFKELKKNDTESIFVDDSENNEAINENKSSNNKNSNSNSKISSTKKDNSDILNKAATVSAQDKTIIVEIKGEVKKPDVYTLNENAIVKELIEVAGGLTENAELSNINRAKKLQNHELVYIANKNDVNKEGKNTNSQIATSQNQGQGVSNKKVNINSAVLEDLKTLNGIGDSKAKSIIEYREQNGGFKSIEDIKNVTGIGEKMFERIKDQIEI</sequence>
<dbReference type="NCBIfam" id="TIGR00426">
    <property type="entry name" value="competence protein ComEA helix-hairpin-helix repeat region"/>
    <property type="match status" value="1"/>
</dbReference>
<dbReference type="Gene3D" id="3.10.560.10">
    <property type="entry name" value="Outer membrane lipoprotein wza domain like"/>
    <property type="match status" value="1"/>
</dbReference>
<name>A0A1S8TXB2_9CLOT</name>
<dbReference type="InterPro" id="IPR004509">
    <property type="entry name" value="Competence_ComEA_HhH"/>
</dbReference>